<gene>
    <name evidence="11" type="primary">pduL</name>
    <name evidence="11" type="ORF">CLPU_1c01170</name>
</gene>
<dbReference type="InterPro" id="IPR008300">
    <property type="entry name" value="PTAC"/>
</dbReference>
<keyword evidence="8 10" id="KW-0012">Acyltransferase</keyword>
<evidence type="ECO:0000256" key="1">
    <source>
        <dbReference type="ARBA" id="ARBA00001947"/>
    </source>
</evidence>
<dbReference type="OrthoDB" id="9784365at2"/>
<protein>
    <recommendedName>
        <fullName evidence="4 10">Phosphate propanoyltransferase</fullName>
        <ecNumber evidence="3 10">2.3.1.222</ecNumber>
    </recommendedName>
</protein>
<dbReference type="GO" id="GO:0051144">
    <property type="term" value="P:1,2-propanediol catabolic process"/>
    <property type="evidence" value="ECO:0007669"/>
    <property type="project" value="UniProtKB-UniPathway"/>
</dbReference>
<name>A0A0L0WEP4_GOTPU</name>
<sequence>MKKELPIALSNRHIHLSKDHIEKLFGKGYELKKFKDLSQPDQYACEEKVDLVGEKNVIKGVRILGPARNHTQVEVSFADARILGINPPVRDSGDLDGSPGIKIVGPAGEVEIEKGVIAAARHIHLHTDDAERFGLKDKDRVKVRVGGERGLIFENVLARVSPKYALEMHVDIEEGNAAGAKNGQLVEIVD</sequence>
<dbReference type="RefSeq" id="WP_050353689.1">
    <property type="nucleotide sequence ID" value="NZ_LGSS01000001.1"/>
</dbReference>
<evidence type="ECO:0000256" key="4">
    <source>
        <dbReference type="ARBA" id="ARBA00020837"/>
    </source>
</evidence>
<accession>A0A0L0WEP4</accession>
<comment type="cofactor">
    <cofactor evidence="1">
        <name>Zn(2+)</name>
        <dbReference type="ChEBI" id="CHEBI:29105"/>
    </cofactor>
</comment>
<dbReference type="Proteomes" id="UP000037267">
    <property type="component" value="Unassembled WGS sequence"/>
</dbReference>
<evidence type="ECO:0000256" key="7">
    <source>
        <dbReference type="ARBA" id="ARBA00022833"/>
    </source>
</evidence>
<proteinExistence type="inferred from homology"/>
<dbReference type="Pfam" id="PF06130">
    <property type="entry name" value="PTAC"/>
    <property type="match status" value="1"/>
</dbReference>
<evidence type="ECO:0000256" key="3">
    <source>
        <dbReference type="ARBA" id="ARBA00012206"/>
    </source>
</evidence>
<evidence type="ECO:0000256" key="10">
    <source>
        <dbReference type="PIRNR" id="PIRNR010130"/>
    </source>
</evidence>
<comment type="catalytic activity">
    <reaction evidence="9 10">
        <text>propanoyl-CoA + phosphate = propanoyl phosphate + CoA</text>
        <dbReference type="Rhea" id="RHEA:28046"/>
        <dbReference type="ChEBI" id="CHEBI:43474"/>
        <dbReference type="ChEBI" id="CHEBI:57287"/>
        <dbReference type="ChEBI" id="CHEBI:57392"/>
        <dbReference type="ChEBI" id="CHEBI:58933"/>
        <dbReference type="EC" id="2.3.1.222"/>
    </reaction>
</comment>
<dbReference type="EC" id="2.3.1.222" evidence="3 10"/>
<dbReference type="PANTHER" id="PTHR39453:SF1">
    <property type="entry name" value="PHOSPHATE PROPANOYLTRANSFERASE"/>
    <property type="match status" value="1"/>
</dbReference>
<dbReference type="GO" id="GO:0016747">
    <property type="term" value="F:acyltransferase activity, transferring groups other than amino-acyl groups"/>
    <property type="evidence" value="ECO:0007669"/>
    <property type="project" value="InterPro"/>
</dbReference>
<comment type="function">
    <text evidence="10">Involved in 1,2-propanediol (1,2-PD) degradation by catalyzing the conversion of propanoyl-CoA to propanoyl-phosphate.</text>
</comment>
<keyword evidence="7" id="KW-0862">Zinc</keyword>
<dbReference type="PATRIC" id="fig|1503.3.peg.986"/>
<dbReference type="PIRSF" id="PIRSF010130">
    <property type="entry name" value="PduL"/>
    <property type="match status" value="1"/>
</dbReference>
<comment type="similarity">
    <text evidence="2 10">Belongs to the PduL family.</text>
</comment>
<evidence type="ECO:0000256" key="6">
    <source>
        <dbReference type="ARBA" id="ARBA00022723"/>
    </source>
</evidence>
<evidence type="ECO:0000256" key="2">
    <source>
        <dbReference type="ARBA" id="ARBA00007342"/>
    </source>
</evidence>
<dbReference type="PANTHER" id="PTHR39453">
    <property type="entry name" value="PHOSPHATE PROPANOYLTRANSFERASE"/>
    <property type="match status" value="1"/>
</dbReference>
<dbReference type="UniPathway" id="UPA00621"/>
<evidence type="ECO:0000313" key="12">
    <source>
        <dbReference type="Proteomes" id="UP000037267"/>
    </source>
</evidence>
<dbReference type="EMBL" id="LGSS01000001">
    <property type="protein sequence ID" value="KNF09952.1"/>
    <property type="molecule type" value="Genomic_DNA"/>
</dbReference>
<dbReference type="NCBIfam" id="NF011652">
    <property type="entry name" value="PRK15070.1"/>
    <property type="match status" value="1"/>
</dbReference>
<evidence type="ECO:0000256" key="5">
    <source>
        <dbReference type="ARBA" id="ARBA00022679"/>
    </source>
</evidence>
<reference evidence="12" key="1">
    <citation type="submission" date="2015-07" db="EMBL/GenBank/DDBJ databases">
        <title>Draft genome sequence of the purine-degrading Gottschalkia purinilyticum DSM 1384 (formerly Clostridium purinilyticum).</title>
        <authorList>
            <person name="Poehlein A."/>
            <person name="Schiel-Bengelsdorf B."/>
            <person name="Bengelsdorf F.R."/>
            <person name="Daniel R."/>
            <person name="Duerre P."/>
        </authorList>
    </citation>
    <scope>NUCLEOTIDE SEQUENCE [LARGE SCALE GENOMIC DNA]</scope>
    <source>
        <strain evidence="12">DSM 1384</strain>
    </source>
</reference>
<evidence type="ECO:0000256" key="8">
    <source>
        <dbReference type="ARBA" id="ARBA00023315"/>
    </source>
</evidence>
<dbReference type="GO" id="GO:0046872">
    <property type="term" value="F:metal ion binding"/>
    <property type="evidence" value="ECO:0007669"/>
    <property type="project" value="UniProtKB-KW"/>
</dbReference>
<keyword evidence="6" id="KW-0479">Metal-binding</keyword>
<organism evidence="11 12">
    <name type="scientific">Gottschalkia purinilytica</name>
    <name type="common">Clostridium purinilyticum</name>
    <dbReference type="NCBI Taxonomy" id="1503"/>
    <lineage>
        <taxon>Bacteria</taxon>
        <taxon>Bacillati</taxon>
        <taxon>Bacillota</taxon>
        <taxon>Tissierellia</taxon>
        <taxon>Tissierellales</taxon>
        <taxon>Gottschalkiaceae</taxon>
        <taxon>Gottschalkia</taxon>
    </lineage>
</organism>
<keyword evidence="5 10" id="KW-0808">Transferase</keyword>
<comment type="caution">
    <text evidence="11">The sequence shown here is derived from an EMBL/GenBank/DDBJ whole genome shotgun (WGS) entry which is preliminary data.</text>
</comment>
<dbReference type="AlphaFoldDB" id="A0A0L0WEP4"/>
<evidence type="ECO:0000313" key="11">
    <source>
        <dbReference type="EMBL" id="KNF09952.1"/>
    </source>
</evidence>
<comment type="pathway">
    <text evidence="10">Polyol metabolism; 1,2-propanediol degradation.</text>
</comment>
<keyword evidence="12" id="KW-1185">Reference proteome</keyword>
<evidence type="ECO:0000256" key="9">
    <source>
        <dbReference type="ARBA" id="ARBA00047589"/>
    </source>
</evidence>
<dbReference type="STRING" id="1503.CLPU_1c01170"/>